<feature type="coiled-coil region" evidence="17">
    <location>
        <begin position="37"/>
        <end position="64"/>
    </location>
</feature>
<dbReference type="Gene3D" id="3.30.930.10">
    <property type="entry name" value="Bira Bifunctional Protein, Domain 2"/>
    <property type="match status" value="1"/>
</dbReference>
<dbReference type="InterPro" id="IPR042103">
    <property type="entry name" value="SerRS_1_N_sf"/>
</dbReference>
<comment type="subcellular location">
    <subcellularLocation>
        <location evidence="1">Cytoplasm</location>
    </subcellularLocation>
</comment>
<evidence type="ECO:0000256" key="16">
    <source>
        <dbReference type="PIRSR" id="PIRSR001529-2"/>
    </source>
</evidence>
<evidence type="ECO:0000256" key="14">
    <source>
        <dbReference type="NCBIfam" id="TIGR00414"/>
    </source>
</evidence>
<comment type="similarity">
    <text evidence="3">Belongs to the class-II aminoacyl-tRNA synthetase family. Type-1 seryl-tRNA synthetase subfamily.</text>
</comment>
<dbReference type="PRINTS" id="PR00981">
    <property type="entry name" value="TRNASYNTHSER"/>
</dbReference>
<dbReference type="AlphaFoldDB" id="A0A101V415"/>
<evidence type="ECO:0000256" key="3">
    <source>
        <dbReference type="ARBA" id="ARBA00010728"/>
    </source>
</evidence>
<gene>
    <name evidence="19" type="ORF">AQJ91_05895</name>
</gene>
<feature type="binding site" evidence="15">
    <location>
        <position position="383"/>
    </location>
    <ligand>
        <name>L-serine</name>
        <dbReference type="ChEBI" id="CHEBI:33384"/>
    </ligand>
</feature>
<accession>A0A101V415</accession>
<dbReference type="InterPro" id="IPR015866">
    <property type="entry name" value="Ser-tRNA-synth_1_N"/>
</dbReference>
<keyword evidence="6 19" id="KW-0436">Ligase</keyword>
<feature type="binding site" evidence="16">
    <location>
        <begin position="263"/>
        <end position="265"/>
    </location>
    <ligand>
        <name>ATP</name>
        <dbReference type="ChEBI" id="CHEBI:30616"/>
    </ligand>
</feature>
<dbReference type="PROSITE" id="PS50862">
    <property type="entry name" value="AA_TRNA_LIGASE_II"/>
    <property type="match status" value="1"/>
</dbReference>
<comment type="catalytic activity">
    <reaction evidence="13">
        <text>tRNA(Ser) + L-serine + ATP = L-seryl-tRNA(Ser) + AMP + diphosphate + H(+)</text>
        <dbReference type="Rhea" id="RHEA:12292"/>
        <dbReference type="Rhea" id="RHEA-COMP:9669"/>
        <dbReference type="Rhea" id="RHEA-COMP:9703"/>
        <dbReference type="ChEBI" id="CHEBI:15378"/>
        <dbReference type="ChEBI" id="CHEBI:30616"/>
        <dbReference type="ChEBI" id="CHEBI:33019"/>
        <dbReference type="ChEBI" id="CHEBI:33384"/>
        <dbReference type="ChEBI" id="CHEBI:78442"/>
        <dbReference type="ChEBI" id="CHEBI:78533"/>
        <dbReference type="ChEBI" id="CHEBI:456215"/>
        <dbReference type="EC" id="6.1.1.11"/>
    </reaction>
</comment>
<dbReference type="Gene3D" id="1.10.287.40">
    <property type="entry name" value="Serine-tRNA synthetase, tRNA binding domain"/>
    <property type="match status" value="1"/>
</dbReference>
<dbReference type="GO" id="GO:0005524">
    <property type="term" value="F:ATP binding"/>
    <property type="evidence" value="ECO:0007669"/>
    <property type="project" value="UniProtKB-KW"/>
</dbReference>
<evidence type="ECO:0000256" key="13">
    <source>
        <dbReference type="ARBA" id="ARBA00048823"/>
    </source>
</evidence>
<feature type="binding site" evidence="16">
    <location>
        <begin position="350"/>
        <end position="353"/>
    </location>
    <ligand>
        <name>ATP</name>
        <dbReference type="ChEBI" id="CHEBI:30616"/>
    </ligand>
</feature>
<evidence type="ECO:0000256" key="1">
    <source>
        <dbReference type="ARBA" id="ARBA00004496"/>
    </source>
</evidence>
<dbReference type="Proteomes" id="UP000053260">
    <property type="component" value="Unassembled WGS sequence"/>
</dbReference>
<dbReference type="SUPFAM" id="SSF55681">
    <property type="entry name" value="Class II aaRS and biotin synthetases"/>
    <property type="match status" value="1"/>
</dbReference>
<evidence type="ECO:0000256" key="5">
    <source>
        <dbReference type="ARBA" id="ARBA00022490"/>
    </source>
</evidence>
<evidence type="ECO:0000256" key="11">
    <source>
        <dbReference type="ARBA" id="ARBA00039158"/>
    </source>
</evidence>
<keyword evidence="20" id="KW-1185">Reference proteome</keyword>
<evidence type="ECO:0000313" key="20">
    <source>
        <dbReference type="Proteomes" id="UP000053260"/>
    </source>
</evidence>
<dbReference type="NCBIfam" id="TIGR00414">
    <property type="entry name" value="serS"/>
    <property type="match status" value="1"/>
</dbReference>
<organism evidence="19 20">
    <name type="scientific">Streptomyces dysideae</name>
    <dbReference type="NCBI Taxonomy" id="909626"/>
    <lineage>
        <taxon>Bacteria</taxon>
        <taxon>Bacillati</taxon>
        <taxon>Actinomycetota</taxon>
        <taxon>Actinomycetes</taxon>
        <taxon>Kitasatosporales</taxon>
        <taxon>Streptomycetaceae</taxon>
        <taxon>Streptomyces</taxon>
    </lineage>
</organism>
<dbReference type="InterPro" id="IPR010978">
    <property type="entry name" value="tRNA-bd_arm"/>
</dbReference>
<reference evidence="19 20" key="1">
    <citation type="submission" date="2015-10" db="EMBL/GenBank/DDBJ databases">
        <title>Draft genome sequence of Streptomyces sp. RV15, isolated from a marine sponge.</title>
        <authorList>
            <person name="Ruckert C."/>
            <person name="Abdelmohsen U.R."/>
            <person name="Winkler A."/>
            <person name="Hentschel U."/>
            <person name="Kalinowski J."/>
            <person name="Kampfer P."/>
            <person name="Glaeser S."/>
        </authorList>
    </citation>
    <scope>NUCLEOTIDE SEQUENCE [LARGE SCALE GENOMIC DNA]</scope>
    <source>
        <strain evidence="19 20">RV15</strain>
    </source>
</reference>
<dbReference type="InterPro" id="IPR002314">
    <property type="entry name" value="aa-tRNA-synt_IIb"/>
</dbReference>
<dbReference type="SUPFAM" id="SSF46589">
    <property type="entry name" value="tRNA-binding arm"/>
    <property type="match status" value="1"/>
</dbReference>
<evidence type="ECO:0000256" key="7">
    <source>
        <dbReference type="ARBA" id="ARBA00022741"/>
    </source>
</evidence>
<evidence type="ECO:0000313" key="19">
    <source>
        <dbReference type="EMBL" id="KUO22111.1"/>
    </source>
</evidence>
<feature type="binding site" evidence="15">
    <location>
        <position position="232"/>
    </location>
    <ligand>
        <name>L-serine</name>
        <dbReference type="ChEBI" id="CHEBI:33384"/>
    </ligand>
</feature>
<evidence type="ECO:0000256" key="10">
    <source>
        <dbReference type="ARBA" id="ARBA00023146"/>
    </source>
</evidence>
<evidence type="ECO:0000256" key="2">
    <source>
        <dbReference type="ARBA" id="ARBA00005045"/>
    </source>
</evidence>
<evidence type="ECO:0000256" key="9">
    <source>
        <dbReference type="ARBA" id="ARBA00022917"/>
    </source>
</evidence>
<dbReference type="STRING" id="909626.AQJ91_05895"/>
<comment type="pathway">
    <text evidence="2">Aminoacyl-tRNA biosynthesis; selenocysteinyl-tRNA(Sec) biosynthesis; L-seryl-tRNA(Sec) from L-serine and tRNA(Sec): step 1/1.</text>
</comment>
<evidence type="ECO:0000256" key="6">
    <source>
        <dbReference type="ARBA" id="ARBA00022598"/>
    </source>
</evidence>
<evidence type="ECO:0000256" key="15">
    <source>
        <dbReference type="PIRSR" id="PIRSR001529-1"/>
    </source>
</evidence>
<keyword evidence="10" id="KW-0030">Aminoacyl-tRNA synthetase</keyword>
<dbReference type="EC" id="6.1.1.11" evidence="4 14"/>
<name>A0A101V415_9ACTN</name>
<keyword evidence="8 16" id="KW-0067">ATP-binding</keyword>
<feature type="binding site" evidence="15">
    <location>
        <position position="286"/>
    </location>
    <ligand>
        <name>L-serine</name>
        <dbReference type="ChEBI" id="CHEBI:33384"/>
    </ligand>
</feature>
<evidence type="ECO:0000259" key="18">
    <source>
        <dbReference type="PROSITE" id="PS50862"/>
    </source>
</evidence>
<comment type="caution">
    <text evidence="19">The sequence shown here is derived from an EMBL/GenBank/DDBJ whole genome shotgun (WGS) entry which is preliminary data.</text>
</comment>
<protein>
    <recommendedName>
        <fullName evidence="11 14">Serine--tRNA ligase</fullName>
        <ecNumber evidence="4 14">6.1.1.11</ecNumber>
    </recommendedName>
</protein>
<dbReference type="RefSeq" id="WP_067017056.1">
    <property type="nucleotide sequence ID" value="NZ_KQ949076.1"/>
</dbReference>
<sequence length="428" mass="47553">MIDVTLIRDNPAYVHQALAKRAVHVDLEGFLRLDDDYRHTRAEVERLRAELKRISGNIAKRQRAGEDAADLRSEATAVGDNLTAAETKLAGLEQARRAFLDPLPNLPDAEVPAGGKENNEVVREVGRRPEFGFAPKDHVELARHLGLVDYERGTKLGGSGFWLYRGNGALLEWALLNYFVEAHVRDGYEFVLPPHVLTFVAGYTAGQFPKFADEVFVLEESEQGPARFLLPTAETALVNLHRDETLPEMELPKRYVAYTPCYRKEAGGYRTAERGTLRGHQFNKVELFQFTHPNASDAAHEELLGKAEALVQELDLHYRITRLAAGDTSAAMARTYDVEVWLPSVSAYVEVSSVSNARDYQARRGNIRYRPRQGKSAYVHTLNASGLATSRLVPALLEQHQQADGAVAVPDVLRKWIPSGVLAAPVPA</sequence>
<dbReference type="OrthoDB" id="9804647at2"/>
<evidence type="ECO:0000256" key="4">
    <source>
        <dbReference type="ARBA" id="ARBA00012840"/>
    </source>
</evidence>
<keyword evidence="7" id="KW-0547">Nucleotide-binding</keyword>
<proteinExistence type="inferred from homology"/>
<keyword evidence="5" id="KW-0963">Cytoplasm</keyword>
<feature type="binding site" evidence="15">
    <location>
        <position position="263"/>
    </location>
    <ligand>
        <name>L-serine</name>
        <dbReference type="ChEBI" id="CHEBI:33384"/>
    </ligand>
</feature>
<dbReference type="PIRSF" id="PIRSF001529">
    <property type="entry name" value="Ser-tRNA-synth_IIa"/>
    <property type="match status" value="1"/>
</dbReference>
<feature type="domain" description="Aminoacyl-transfer RNA synthetases class-II family profile" evidence="18">
    <location>
        <begin position="137"/>
        <end position="410"/>
    </location>
</feature>
<dbReference type="PANTHER" id="PTHR43697">
    <property type="entry name" value="SERYL-TRNA SYNTHETASE"/>
    <property type="match status" value="1"/>
</dbReference>
<dbReference type="InterPro" id="IPR002317">
    <property type="entry name" value="Ser-tRNA-ligase_type_1"/>
</dbReference>
<dbReference type="InterPro" id="IPR006195">
    <property type="entry name" value="aa-tRNA-synth_II"/>
</dbReference>
<keyword evidence="9" id="KW-0648">Protein biosynthesis</keyword>
<evidence type="ECO:0000256" key="8">
    <source>
        <dbReference type="ARBA" id="ARBA00022840"/>
    </source>
</evidence>
<dbReference type="GO" id="GO:0005737">
    <property type="term" value="C:cytoplasm"/>
    <property type="evidence" value="ECO:0007669"/>
    <property type="project" value="UniProtKB-SubCell"/>
</dbReference>
<dbReference type="GO" id="GO:0004828">
    <property type="term" value="F:serine-tRNA ligase activity"/>
    <property type="evidence" value="ECO:0007669"/>
    <property type="project" value="UniProtKB-UniRule"/>
</dbReference>
<dbReference type="Pfam" id="PF00587">
    <property type="entry name" value="tRNA-synt_2b"/>
    <property type="match status" value="1"/>
</dbReference>
<evidence type="ECO:0000256" key="12">
    <source>
        <dbReference type="ARBA" id="ARBA00047929"/>
    </source>
</evidence>
<dbReference type="PANTHER" id="PTHR43697:SF1">
    <property type="entry name" value="SERINE--TRNA LIGASE"/>
    <property type="match status" value="1"/>
</dbReference>
<dbReference type="Pfam" id="PF02403">
    <property type="entry name" value="Seryl_tRNA_N"/>
    <property type="match status" value="1"/>
</dbReference>
<evidence type="ECO:0000256" key="17">
    <source>
        <dbReference type="SAM" id="Coils"/>
    </source>
</evidence>
<dbReference type="EMBL" id="LMXB01000019">
    <property type="protein sequence ID" value="KUO22111.1"/>
    <property type="molecule type" value="Genomic_DNA"/>
</dbReference>
<comment type="catalytic activity">
    <reaction evidence="12">
        <text>tRNA(Sec) + L-serine + ATP = L-seryl-tRNA(Sec) + AMP + diphosphate + H(+)</text>
        <dbReference type="Rhea" id="RHEA:42580"/>
        <dbReference type="Rhea" id="RHEA-COMP:9742"/>
        <dbReference type="Rhea" id="RHEA-COMP:10128"/>
        <dbReference type="ChEBI" id="CHEBI:15378"/>
        <dbReference type="ChEBI" id="CHEBI:30616"/>
        <dbReference type="ChEBI" id="CHEBI:33019"/>
        <dbReference type="ChEBI" id="CHEBI:33384"/>
        <dbReference type="ChEBI" id="CHEBI:78442"/>
        <dbReference type="ChEBI" id="CHEBI:78533"/>
        <dbReference type="ChEBI" id="CHEBI:456215"/>
        <dbReference type="EC" id="6.1.1.11"/>
    </reaction>
</comment>
<dbReference type="InterPro" id="IPR045864">
    <property type="entry name" value="aa-tRNA-synth_II/BPL/LPL"/>
</dbReference>
<keyword evidence="17" id="KW-0175">Coiled coil</keyword>
<dbReference type="GO" id="GO:0006434">
    <property type="term" value="P:seryl-tRNA aminoacylation"/>
    <property type="evidence" value="ECO:0007669"/>
    <property type="project" value="UniProtKB-UniRule"/>
</dbReference>